<dbReference type="SUPFAM" id="SSF46785">
    <property type="entry name" value="Winged helix' DNA-binding domain"/>
    <property type="match status" value="1"/>
</dbReference>
<evidence type="ECO:0000256" key="2">
    <source>
        <dbReference type="ARBA" id="ARBA00007871"/>
    </source>
</evidence>
<reference evidence="10" key="1">
    <citation type="journal article" date="2019" name="Int. J. Syst. Evol. Microbiol.">
        <title>The Global Catalogue of Microorganisms (GCM) 10K type strain sequencing project: providing services to taxonomists for standard genome sequencing and annotation.</title>
        <authorList>
            <consortium name="The Broad Institute Genomics Platform"/>
            <consortium name="The Broad Institute Genome Sequencing Center for Infectious Disease"/>
            <person name="Wu L."/>
            <person name="Ma J."/>
        </authorList>
    </citation>
    <scope>NUCLEOTIDE SEQUENCE [LARGE SCALE GENOMIC DNA]</scope>
    <source>
        <strain evidence="10">JCM 16902</strain>
    </source>
</reference>
<comment type="similarity">
    <text evidence="2">Belongs to the DtxR/MntR family.</text>
</comment>
<protein>
    <submittedName>
        <fullName evidence="9">Metal-dependent transcriptional regulator</fullName>
    </submittedName>
</protein>
<dbReference type="EMBL" id="BAAAZO010000012">
    <property type="protein sequence ID" value="GAA3635199.1"/>
    <property type="molecule type" value="Genomic_DNA"/>
</dbReference>
<evidence type="ECO:0000256" key="4">
    <source>
        <dbReference type="ARBA" id="ARBA00023004"/>
    </source>
</evidence>
<comment type="caution">
    <text evidence="9">The sequence shown here is derived from an EMBL/GenBank/DDBJ whole genome shotgun (WGS) entry which is preliminary data.</text>
</comment>
<evidence type="ECO:0000259" key="8">
    <source>
        <dbReference type="PROSITE" id="PS50944"/>
    </source>
</evidence>
<comment type="subunit">
    <text evidence="3">Homodimer.</text>
</comment>
<dbReference type="Gene3D" id="1.10.10.10">
    <property type="entry name" value="Winged helix-like DNA-binding domain superfamily/Winged helix DNA-binding domain"/>
    <property type="match status" value="1"/>
</dbReference>
<feature type="domain" description="HTH dtxR-type" evidence="8">
    <location>
        <begin position="6"/>
        <end position="67"/>
    </location>
</feature>
<dbReference type="InterPro" id="IPR022689">
    <property type="entry name" value="Iron_dep_repressor"/>
</dbReference>
<dbReference type="Pfam" id="PF04023">
    <property type="entry name" value="FeoA"/>
    <property type="match status" value="1"/>
</dbReference>
<dbReference type="SUPFAM" id="SSF50037">
    <property type="entry name" value="C-terminal domain of transcriptional repressors"/>
    <property type="match status" value="1"/>
</dbReference>
<dbReference type="Pfam" id="PF02742">
    <property type="entry name" value="Fe_dep_repr_C"/>
    <property type="match status" value="1"/>
</dbReference>
<keyword evidence="7" id="KW-0804">Transcription</keyword>
<keyword evidence="10" id="KW-1185">Reference proteome</keyword>
<organism evidence="9 10">
    <name type="scientific">Kineosporia mesophila</name>
    <dbReference type="NCBI Taxonomy" id="566012"/>
    <lineage>
        <taxon>Bacteria</taxon>
        <taxon>Bacillati</taxon>
        <taxon>Actinomycetota</taxon>
        <taxon>Actinomycetes</taxon>
        <taxon>Kineosporiales</taxon>
        <taxon>Kineosporiaceae</taxon>
        <taxon>Kineosporia</taxon>
    </lineage>
</organism>
<dbReference type="PANTHER" id="PTHR33238:SF10">
    <property type="entry name" value="IRON-DEPENDENT REPRESSOR IDER"/>
    <property type="match status" value="1"/>
</dbReference>
<dbReference type="Proteomes" id="UP001501074">
    <property type="component" value="Unassembled WGS sequence"/>
</dbReference>
<dbReference type="InterPro" id="IPR036421">
    <property type="entry name" value="Fe_dep_repressor_sf"/>
</dbReference>
<dbReference type="InterPro" id="IPR050536">
    <property type="entry name" value="DtxR_MntR_Metal-Reg"/>
</dbReference>
<evidence type="ECO:0000256" key="1">
    <source>
        <dbReference type="ARBA" id="ARBA00004496"/>
    </source>
</evidence>
<evidence type="ECO:0000313" key="10">
    <source>
        <dbReference type="Proteomes" id="UP001501074"/>
    </source>
</evidence>
<dbReference type="InterPro" id="IPR001367">
    <property type="entry name" value="Fe_dep_repressor"/>
</dbReference>
<gene>
    <name evidence="9" type="ORF">GCM10022223_62010</name>
</gene>
<proteinExistence type="inferred from homology"/>
<dbReference type="PROSITE" id="PS50944">
    <property type="entry name" value="HTH_DTXR"/>
    <property type="match status" value="1"/>
</dbReference>
<name>A0ABP7AL26_9ACTN</name>
<keyword evidence="6" id="KW-0238">DNA-binding</keyword>
<accession>A0ABP7AL26</accession>
<dbReference type="InterPro" id="IPR007167">
    <property type="entry name" value="Fe-transptr_FeoA-like"/>
</dbReference>
<evidence type="ECO:0000256" key="6">
    <source>
        <dbReference type="ARBA" id="ARBA00023125"/>
    </source>
</evidence>
<dbReference type="SUPFAM" id="SSF47979">
    <property type="entry name" value="Iron-dependent repressor protein, dimerization domain"/>
    <property type="match status" value="1"/>
</dbReference>
<comment type="subcellular location">
    <subcellularLocation>
        <location evidence="1">Cytoplasm</location>
    </subcellularLocation>
</comment>
<keyword evidence="5" id="KW-0805">Transcription regulation</keyword>
<dbReference type="InterPro" id="IPR022687">
    <property type="entry name" value="HTH_DTXR"/>
</dbReference>
<sequence>MDDHDLIDTSEMYLKAVLELEEEGVVPLRARLVERFAQSGPTVSQTVDRLRRDQLLDLGSDRQIVLTDAGRTSASSIMRKHRLTEVFLHQVVGLEWPLLHVEACRWEHVVSDHTEDLIDRLLGHPRHSPYGNPITRENSPAPDITVENLTRRATRPDDGTPAWIAWIGEPLQADPAALGELLEQGLIPGTAVTVIGQRPSAVTLVNGGTHDVGLSDHLAKHVFVSTTAPDLDGTPPARIPGGQEALAALAR</sequence>
<dbReference type="InterPro" id="IPR036390">
    <property type="entry name" value="WH_DNA-bd_sf"/>
</dbReference>
<dbReference type="RefSeq" id="WP_231487957.1">
    <property type="nucleotide sequence ID" value="NZ_BAAAZO010000012.1"/>
</dbReference>
<dbReference type="PANTHER" id="PTHR33238">
    <property type="entry name" value="IRON (METAL) DEPENDENT REPRESSOR, DTXR FAMILY"/>
    <property type="match status" value="1"/>
</dbReference>
<dbReference type="SMART" id="SM00529">
    <property type="entry name" value="HTH_DTXR"/>
    <property type="match status" value="1"/>
</dbReference>
<keyword evidence="4" id="KW-0408">Iron</keyword>
<dbReference type="Gene3D" id="2.30.30.90">
    <property type="match status" value="1"/>
</dbReference>
<evidence type="ECO:0000256" key="5">
    <source>
        <dbReference type="ARBA" id="ARBA00023015"/>
    </source>
</evidence>
<evidence type="ECO:0000256" key="7">
    <source>
        <dbReference type="ARBA" id="ARBA00023163"/>
    </source>
</evidence>
<dbReference type="InterPro" id="IPR038157">
    <property type="entry name" value="FeoA_core_dom"/>
</dbReference>
<dbReference type="InterPro" id="IPR008988">
    <property type="entry name" value="Transcriptional_repressor_C"/>
</dbReference>
<evidence type="ECO:0000256" key="3">
    <source>
        <dbReference type="ARBA" id="ARBA00011738"/>
    </source>
</evidence>
<evidence type="ECO:0000313" key="9">
    <source>
        <dbReference type="EMBL" id="GAA3635199.1"/>
    </source>
</evidence>
<dbReference type="InterPro" id="IPR036388">
    <property type="entry name" value="WH-like_DNA-bd_sf"/>
</dbReference>
<dbReference type="Pfam" id="PF01325">
    <property type="entry name" value="Fe_dep_repress"/>
    <property type="match status" value="1"/>
</dbReference>